<feature type="transmembrane region" description="Helical" evidence="1">
    <location>
        <begin position="39"/>
        <end position="57"/>
    </location>
</feature>
<comment type="caution">
    <text evidence="2">The sequence shown here is derived from an EMBL/GenBank/DDBJ whole genome shotgun (WGS) entry which is preliminary data.</text>
</comment>
<accession>A0A7C9LXR9</accession>
<proteinExistence type="predicted"/>
<dbReference type="EMBL" id="WQLB01000060">
    <property type="protein sequence ID" value="MVN89400.1"/>
    <property type="molecule type" value="Genomic_DNA"/>
</dbReference>
<keyword evidence="3" id="KW-1185">Reference proteome</keyword>
<gene>
    <name evidence="2" type="ORF">GO986_21950</name>
</gene>
<evidence type="ECO:0000256" key="1">
    <source>
        <dbReference type="SAM" id="Phobius"/>
    </source>
</evidence>
<keyword evidence="1" id="KW-0812">Transmembrane</keyword>
<sequence>MAPSAPHPAPPPDVSILGDSPGPSLFLLVERAAAGEPQAWLTLTLPLLLAIVLVMWIRMSNRPELDNVPEREED</sequence>
<dbReference type="RefSeq" id="WP_157461658.1">
    <property type="nucleotide sequence ID" value="NZ_WQLB01000060.1"/>
</dbReference>
<dbReference type="AlphaFoldDB" id="A0A7C9LXR9"/>
<keyword evidence="1" id="KW-1133">Transmembrane helix</keyword>
<dbReference type="Proteomes" id="UP000483286">
    <property type="component" value="Unassembled WGS sequence"/>
</dbReference>
<name>A0A7C9LXR9_9DEIO</name>
<evidence type="ECO:0000313" key="2">
    <source>
        <dbReference type="EMBL" id="MVN89400.1"/>
    </source>
</evidence>
<organism evidence="2 3">
    <name type="scientific">Deinococcus arboris</name>
    <dbReference type="NCBI Taxonomy" id="2682977"/>
    <lineage>
        <taxon>Bacteria</taxon>
        <taxon>Thermotogati</taxon>
        <taxon>Deinococcota</taxon>
        <taxon>Deinococci</taxon>
        <taxon>Deinococcales</taxon>
        <taxon>Deinococcaceae</taxon>
        <taxon>Deinococcus</taxon>
    </lineage>
</organism>
<evidence type="ECO:0000313" key="3">
    <source>
        <dbReference type="Proteomes" id="UP000483286"/>
    </source>
</evidence>
<reference evidence="2 3" key="1">
    <citation type="submission" date="2019-12" db="EMBL/GenBank/DDBJ databases">
        <title>Deinococcus sp. HMF7620 Genome sequencing and assembly.</title>
        <authorList>
            <person name="Kang H."/>
            <person name="Kim H."/>
            <person name="Joh K."/>
        </authorList>
    </citation>
    <scope>NUCLEOTIDE SEQUENCE [LARGE SCALE GENOMIC DNA]</scope>
    <source>
        <strain evidence="2 3">HMF7620</strain>
    </source>
</reference>
<protein>
    <submittedName>
        <fullName evidence="2">Uncharacterized protein</fullName>
    </submittedName>
</protein>
<keyword evidence="1" id="KW-0472">Membrane</keyword>